<sequence>MNTRTQTQTGWTDMLEQEARTLLEELDAQPEARRLFHGTIDTEGYTAWLAQTYHYVRWTTPLLERAGRRMKRLGQHPALAELLLHKAAEERGHERWLLADLKNLGRNPEEVERTEPCPAVVAYVAWNRFTSEAGSPTAFLGTAYVLEYLSVYRAGAAVEQLLERGAIPNIHKAVTFLRGHAGEDISHVAELNTVLLALTEPSEQAAILLSARATRALYLGLFPGESAR</sequence>
<dbReference type="RefSeq" id="WP_321545196.1">
    <property type="nucleotide sequence ID" value="NZ_JAXIVS010000002.1"/>
</dbReference>
<dbReference type="Gene3D" id="1.20.910.10">
    <property type="entry name" value="Heme oxygenase-like"/>
    <property type="match status" value="1"/>
</dbReference>
<keyword evidence="2" id="KW-1185">Reference proteome</keyword>
<organism evidence="1 2">
    <name type="scientific">Hyalangium rubrum</name>
    <dbReference type="NCBI Taxonomy" id="3103134"/>
    <lineage>
        <taxon>Bacteria</taxon>
        <taxon>Pseudomonadati</taxon>
        <taxon>Myxococcota</taxon>
        <taxon>Myxococcia</taxon>
        <taxon>Myxococcales</taxon>
        <taxon>Cystobacterineae</taxon>
        <taxon>Archangiaceae</taxon>
        <taxon>Hyalangium</taxon>
    </lineage>
</organism>
<gene>
    <name evidence="1" type="ORF">SYV04_08775</name>
</gene>
<name>A0ABU5H042_9BACT</name>
<dbReference type="EMBL" id="JAXIVS010000002">
    <property type="protein sequence ID" value="MDY7226477.1"/>
    <property type="molecule type" value="Genomic_DNA"/>
</dbReference>
<dbReference type="InterPro" id="IPR016084">
    <property type="entry name" value="Haem_Oase-like_multi-hlx"/>
</dbReference>
<evidence type="ECO:0000313" key="1">
    <source>
        <dbReference type="EMBL" id="MDY7226477.1"/>
    </source>
</evidence>
<comment type="caution">
    <text evidence="1">The sequence shown here is derived from an EMBL/GenBank/DDBJ whole genome shotgun (WGS) entry which is preliminary data.</text>
</comment>
<dbReference type="SUPFAM" id="SSF48613">
    <property type="entry name" value="Heme oxygenase-like"/>
    <property type="match status" value="1"/>
</dbReference>
<reference evidence="1 2" key="1">
    <citation type="submission" date="2023-12" db="EMBL/GenBank/DDBJ databases">
        <title>the genome sequence of Hyalangium sp. s54d21.</title>
        <authorList>
            <person name="Zhang X."/>
        </authorList>
    </citation>
    <scope>NUCLEOTIDE SEQUENCE [LARGE SCALE GENOMIC DNA]</scope>
    <source>
        <strain evidence="2">s54d21</strain>
    </source>
</reference>
<dbReference type="Proteomes" id="UP001291309">
    <property type="component" value="Unassembled WGS sequence"/>
</dbReference>
<dbReference type="Pfam" id="PF14518">
    <property type="entry name" value="Haem_oxygenas_2"/>
    <property type="match status" value="1"/>
</dbReference>
<proteinExistence type="predicted"/>
<evidence type="ECO:0000313" key="2">
    <source>
        <dbReference type="Proteomes" id="UP001291309"/>
    </source>
</evidence>
<protein>
    <submittedName>
        <fullName evidence="1">Iron-containing redox enzyme family protein</fullName>
    </submittedName>
</protein>
<accession>A0ABU5H042</accession>